<proteinExistence type="predicted"/>
<dbReference type="Proteomes" id="UP000789570">
    <property type="component" value="Unassembled WGS sequence"/>
</dbReference>
<protein>
    <submittedName>
        <fullName evidence="7">8776_t:CDS:1</fullName>
    </submittedName>
</protein>
<dbReference type="AlphaFoldDB" id="A0A9N9ID72"/>
<keyword evidence="4 5" id="KW-0472">Membrane</keyword>
<accession>A0A9N9ID72</accession>
<dbReference type="GO" id="GO:0005216">
    <property type="term" value="F:monoatomic ion channel activity"/>
    <property type="evidence" value="ECO:0007669"/>
    <property type="project" value="InterPro"/>
</dbReference>
<evidence type="ECO:0000313" key="8">
    <source>
        <dbReference type="Proteomes" id="UP000789570"/>
    </source>
</evidence>
<feature type="non-terminal residue" evidence="7">
    <location>
        <position position="1"/>
    </location>
</feature>
<reference evidence="7" key="1">
    <citation type="submission" date="2021-06" db="EMBL/GenBank/DDBJ databases">
        <authorList>
            <person name="Kallberg Y."/>
            <person name="Tangrot J."/>
            <person name="Rosling A."/>
        </authorList>
    </citation>
    <scope>NUCLEOTIDE SEQUENCE</scope>
    <source>
        <strain evidence="7">UK204</strain>
    </source>
</reference>
<keyword evidence="2 5" id="KW-0812">Transmembrane</keyword>
<evidence type="ECO:0000256" key="3">
    <source>
        <dbReference type="ARBA" id="ARBA00022989"/>
    </source>
</evidence>
<feature type="domain" description="Ion transport" evidence="6">
    <location>
        <begin position="26"/>
        <end position="100"/>
    </location>
</feature>
<dbReference type="Pfam" id="PF00520">
    <property type="entry name" value="Ion_trans"/>
    <property type="match status" value="1"/>
</dbReference>
<feature type="transmembrane region" description="Helical" evidence="5">
    <location>
        <begin position="68"/>
        <end position="91"/>
    </location>
</feature>
<dbReference type="EMBL" id="CAJVPQ010012320">
    <property type="protein sequence ID" value="CAG8731089.1"/>
    <property type="molecule type" value="Genomic_DNA"/>
</dbReference>
<dbReference type="Gene3D" id="1.10.287.70">
    <property type="match status" value="1"/>
</dbReference>
<organism evidence="7 8">
    <name type="scientific">Funneliformis caledonium</name>
    <dbReference type="NCBI Taxonomy" id="1117310"/>
    <lineage>
        <taxon>Eukaryota</taxon>
        <taxon>Fungi</taxon>
        <taxon>Fungi incertae sedis</taxon>
        <taxon>Mucoromycota</taxon>
        <taxon>Glomeromycotina</taxon>
        <taxon>Glomeromycetes</taxon>
        <taxon>Glomerales</taxon>
        <taxon>Glomeraceae</taxon>
        <taxon>Funneliformis</taxon>
    </lineage>
</organism>
<keyword evidence="3 5" id="KW-1133">Transmembrane helix</keyword>
<gene>
    <name evidence="7" type="ORF">FCALED_LOCUS14987</name>
</gene>
<comment type="subcellular location">
    <subcellularLocation>
        <location evidence="1">Membrane</location>
        <topology evidence="1">Multi-pass membrane protein</topology>
    </subcellularLocation>
</comment>
<comment type="caution">
    <text evidence="7">The sequence shown here is derived from an EMBL/GenBank/DDBJ whole genome shotgun (WGS) entry which is preliminary data.</text>
</comment>
<evidence type="ECO:0000256" key="2">
    <source>
        <dbReference type="ARBA" id="ARBA00022692"/>
    </source>
</evidence>
<evidence type="ECO:0000256" key="4">
    <source>
        <dbReference type="ARBA" id="ARBA00023136"/>
    </source>
</evidence>
<name>A0A9N9ID72_9GLOM</name>
<evidence type="ECO:0000256" key="5">
    <source>
        <dbReference type="SAM" id="Phobius"/>
    </source>
</evidence>
<sequence length="168" mass="19838">PNNPWNLTDKYYQVIDEKIISNVTFFKEPDEYTNLFSNYANSLLAMSLFLTGDGTFFENWSPENNKTMIALMLLYSFIIVVFLMNLLIGLLNMAIEADKDRVTYIAQKAEILKEIELFYLLPNQRRSWKSWFPELIYYYADVQEVKKLTDEGKMDSETKENILNIIRI</sequence>
<dbReference type="OrthoDB" id="2352140at2759"/>
<dbReference type="InterPro" id="IPR005821">
    <property type="entry name" value="Ion_trans_dom"/>
</dbReference>
<evidence type="ECO:0000259" key="6">
    <source>
        <dbReference type="Pfam" id="PF00520"/>
    </source>
</evidence>
<keyword evidence="8" id="KW-1185">Reference proteome</keyword>
<evidence type="ECO:0000313" key="7">
    <source>
        <dbReference type="EMBL" id="CAG8731089.1"/>
    </source>
</evidence>
<dbReference type="GO" id="GO:0016020">
    <property type="term" value="C:membrane"/>
    <property type="evidence" value="ECO:0007669"/>
    <property type="project" value="UniProtKB-SubCell"/>
</dbReference>
<evidence type="ECO:0000256" key="1">
    <source>
        <dbReference type="ARBA" id="ARBA00004141"/>
    </source>
</evidence>